<evidence type="ECO:0000259" key="8">
    <source>
        <dbReference type="SMART" id="SM00849"/>
    </source>
</evidence>
<evidence type="ECO:0000256" key="6">
    <source>
        <dbReference type="ARBA" id="ARBA00022833"/>
    </source>
</evidence>
<comment type="caution">
    <text evidence="9">The sequence shown here is derived from an EMBL/GenBank/DDBJ whole genome shotgun (WGS) entry which is preliminary data.</text>
</comment>
<keyword evidence="4 7" id="KW-0479">Metal-binding</keyword>
<name>A0ABW5EBB4_9GAMM</name>
<dbReference type="InterPro" id="IPR032282">
    <property type="entry name" value="HAGH_C"/>
</dbReference>
<dbReference type="InterPro" id="IPR050110">
    <property type="entry name" value="Glyoxalase_II_hydrolase"/>
</dbReference>
<feature type="binding site" evidence="7">
    <location>
        <position position="55"/>
    </location>
    <ligand>
        <name>Zn(2+)</name>
        <dbReference type="ChEBI" id="CHEBI:29105"/>
        <label>2</label>
    </ligand>
</feature>
<evidence type="ECO:0000256" key="3">
    <source>
        <dbReference type="ARBA" id="ARBA00006759"/>
    </source>
</evidence>
<comment type="cofactor">
    <cofactor evidence="7">
        <name>Zn(2+)</name>
        <dbReference type="ChEBI" id="CHEBI:29105"/>
    </cofactor>
    <text evidence="7">Binds 2 Zn(2+) ions per subunit.</text>
</comment>
<comment type="catalytic activity">
    <reaction evidence="1 7">
        <text>an S-(2-hydroxyacyl)glutathione + H2O = a 2-hydroxy carboxylate + glutathione + H(+)</text>
        <dbReference type="Rhea" id="RHEA:21864"/>
        <dbReference type="ChEBI" id="CHEBI:15377"/>
        <dbReference type="ChEBI" id="CHEBI:15378"/>
        <dbReference type="ChEBI" id="CHEBI:57925"/>
        <dbReference type="ChEBI" id="CHEBI:58896"/>
        <dbReference type="ChEBI" id="CHEBI:71261"/>
        <dbReference type="EC" id="3.1.2.6"/>
    </reaction>
</comment>
<keyword evidence="6 7" id="KW-0862">Zinc</keyword>
<gene>
    <name evidence="7 9" type="primary">gloB</name>
    <name evidence="9" type="ORF">ACFSKX_09080</name>
</gene>
<comment type="subunit">
    <text evidence="7">Monomer.</text>
</comment>
<evidence type="ECO:0000313" key="10">
    <source>
        <dbReference type="Proteomes" id="UP001597425"/>
    </source>
</evidence>
<dbReference type="Proteomes" id="UP001597425">
    <property type="component" value="Unassembled WGS sequence"/>
</dbReference>
<comment type="pathway">
    <text evidence="2 7">Secondary metabolite metabolism; methylglyoxal degradation; (R)-lactate from methylglyoxal: step 2/2.</text>
</comment>
<dbReference type="InterPro" id="IPR001279">
    <property type="entry name" value="Metallo-B-lactamas"/>
</dbReference>
<dbReference type="PIRSF" id="PIRSF005457">
    <property type="entry name" value="Glx"/>
    <property type="match status" value="1"/>
</dbReference>
<reference evidence="10" key="1">
    <citation type="journal article" date="2019" name="Int. J. Syst. Evol. Microbiol.">
        <title>The Global Catalogue of Microorganisms (GCM) 10K type strain sequencing project: providing services to taxonomists for standard genome sequencing and annotation.</title>
        <authorList>
            <consortium name="The Broad Institute Genomics Platform"/>
            <consortium name="The Broad Institute Genome Sequencing Center for Infectious Disease"/>
            <person name="Wu L."/>
            <person name="Ma J."/>
        </authorList>
    </citation>
    <scope>NUCLEOTIDE SEQUENCE [LARGE SCALE GENOMIC DNA]</scope>
    <source>
        <strain evidence="10">KCTC 12848</strain>
    </source>
</reference>
<evidence type="ECO:0000313" key="9">
    <source>
        <dbReference type="EMBL" id="MFD2310567.1"/>
    </source>
</evidence>
<dbReference type="Pfam" id="PF00753">
    <property type="entry name" value="Lactamase_B"/>
    <property type="match status" value="1"/>
</dbReference>
<evidence type="ECO:0000256" key="5">
    <source>
        <dbReference type="ARBA" id="ARBA00022801"/>
    </source>
</evidence>
<evidence type="ECO:0000256" key="4">
    <source>
        <dbReference type="ARBA" id="ARBA00022723"/>
    </source>
</evidence>
<dbReference type="RefSeq" id="WP_265723236.1">
    <property type="nucleotide sequence ID" value="NZ_JAPIVK010000043.1"/>
</dbReference>
<dbReference type="EC" id="3.1.2.6" evidence="7"/>
<accession>A0ABW5EBB4</accession>
<dbReference type="SUPFAM" id="SSF56281">
    <property type="entry name" value="Metallo-hydrolase/oxidoreductase"/>
    <property type="match status" value="1"/>
</dbReference>
<evidence type="ECO:0000256" key="2">
    <source>
        <dbReference type="ARBA" id="ARBA00004963"/>
    </source>
</evidence>
<feature type="binding site" evidence="7">
    <location>
        <position position="131"/>
    </location>
    <ligand>
        <name>Zn(2+)</name>
        <dbReference type="ChEBI" id="CHEBI:29105"/>
        <label>2</label>
    </ligand>
</feature>
<dbReference type="GO" id="GO:0004416">
    <property type="term" value="F:hydroxyacylglutathione hydrolase activity"/>
    <property type="evidence" value="ECO:0007669"/>
    <property type="project" value="UniProtKB-EC"/>
</dbReference>
<dbReference type="EMBL" id="JBHUJD010000009">
    <property type="protein sequence ID" value="MFD2310567.1"/>
    <property type="molecule type" value="Genomic_DNA"/>
</dbReference>
<dbReference type="HAMAP" id="MF_01374">
    <property type="entry name" value="Glyoxalase_2"/>
    <property type="match status" value="1"/>
</dbReference>
<evidence type="ECO:0000256" key="1">
    <source>
        <dbReference type="ARBA" id="ARBA00001623"/>
    </source>
</evidence>
<dbReference type="Pfam" id="PF16123">
    <property type="entry name" value="HAGH_C"/>
    <property type="match status" value="1"/>
</dbReference>
<comment type="function">
    <text evidence="7">Thiolesterase that catalyzes the hydrolysis of S-D-lactoyl-glutathione to form glutathione and D-lactic acid.</text>
</comment>
<feature type="binding site" evidence="7">
    <location>
        <position position="51"/>
    </location>
    <ligand>
        <name>Zn(2+)</name>
        <dbReference type="ChEBI" id="CHEBI:29105"/>
        <label>1</label>
    </ligand>
</feature>
<dbReference type="SMART" id="SM00849">
    <property type="entry name" value="Lactamase_B"/>
    <property type="match status" value="1"/>
</dbReference>
<dbReference type="Gene3D" id="3.60.15.10">
    <property type="entry name" value="Ribonuclease Z/Hydroxyacylglutathione hydrolase-like"/>
    <property type="match status" value="1"/>
</dbReference>
<dbReference type="InterPro" id="IPR017782">
    <property type="entry name" value="Hydroxyacylglutathione_Hdrlase"/>
</dbReference>
<proteinExistence type="inferred from homology"/>
<keyword evidence="5 7" id="KW-0378">Hydrolase</keyword>
<dbReference type="PANTHER" id="PTHR43705:SF1">
    <property type="entry name" value="HYDROXYACYLGLUTATHIONE HYDROLASE GLOB"/>
    <property type="match status" value="1"/>
</dbReference>
<comment type="similarity">
    <text evidence="3 7">Belongs to the metallo-beta-lactamase superfamily. Glyoxalase II family.</text>
</comment>
<dbReference type="CDD" id="cd07723">
    <property type="entry name" value="hydroxyacylglutathione_hydrolase_MBL-fold"/>
    <property type="match status" value="1"/>
</dbReference>
<feature type="binding site" evidence="7">
    <location>
        <position position="105"/>
    </location>
    <ligand>
        <name>Zn(2+)</name>
        <dbReference type="ChEBI" id="CHEBI:29105"/>
        <label>1</label>
    </ligand>
</feature>
<evidence type="ECO:0000256" key="7">
    <source>
        <dbReference type="HAMAP-Rule" id="MF_01374"/>
    </source>
</evidence>
<feature type="domain" description="Metallo-beta-lactamase" evidence="8">
    <location>
        <begin position="12"/>
        <end position="169"/>
    </location>
</feature>
<sequence>MLTISPIPAFNDNYIWHLKRDGQQWVVDPGDAAPVVEALGDRPLDGILITHHHPDHTGGIAALRKRYDCPVYGPASIDGVTRPMAAGDNLEVLGLPVEVIDVPGHTLDHLALVLRETDSGSANGIHLFCGDTLFAAGCGRLFEGTPAQMYASLGKLSALPPETRVYCAHEYTLANLKFAAAAEPGNNAIDNRIAEVEAMRADKRPSLPSTIGEELATNPFLRCHVPAVARRAAERAGKENTDEVEVFASLRRWKDNF</sequence>
<protein>
    <recommendedName>
        <fullName evidence="7">Hydroxyacylglutathione hydrolase</fullName>
        <ecNumber evidence="7">3.1.2.6</ecNumber>
    </recommendedName>
    <alternativeName>
        <fullName evidence="7">Glyoxalase II</fullName>
        <shortName evidence="7">Glx II</shortName>
    </alternativeName>
</protein>
<feature type="binding site" evidence="7">
    <location>
        <position position="56"/>
    </location>
    <ligand>
        <name>Zn(2+)</name>
        <dbReference type="ChEBI" id="CHEBI:29105"/>
        <label>2</label>
    </ligand>
</feature>
<dbReference type="InterPro" id="IPR035680">
    <property type="entry name" value="Clx_II_MBL"/>
</dbReference>
<feature type="binding site" evidence="7">
    <location>
        <position position="169"/>
    </location>
    <ligand>
        <name>Zn(2+)</name>
        <dbReference type="ChEBI" id="CHEBI:29105"/>
        <label>2</label>
    </ligand>
</feature>
<dbReference type="NCBIfam" id="TIGR03413">
    <property type="entry name" value="GSH_gloB"/>
    <property type="match status" value="1"/>
</dbReference>
<dbReference type="InterPro" id="IPR036866">
    <property type="entry name" value="RibonucZ/Hydroxyglut_hydro"/>
</dbReference>
<keyword evidence="10" id="KW-1185">Reference proteome</keyword>
<organism evidence="9 10">
    <name type="scientific">Microbulbifer halophilus</name>
    <dbReference type="NCBI Taxonomy" id="453963"/>
    <lineage>
        <taxon>Bacteria</taxon>
        <taxon>Pseudomonadati</taxon>
        <taxon>Pseudomonadota</taxon>
        <taxon>Gammaproteobacteria</taxon>
        <taxon>Cellvibrionales</taxon>
        <taxon>Microbulbiferaceae</taxon>
        <taxon>Microbulbifer</taxon>
    </lineage>
</organism>
<feature type="binding site" evidence="7">
    <location>
        <position position="131"/>
    </location>
    <ligand>
        <name>Zn(2+)</name>
        <dbReference type="ChEBI" id="CHEBI:29105"/>
        <label>1</label>
    </ligand>
</feature>
<feature type="binding site" evidence="7">
    <location>
        <position position="53"/>
    </location>
    <ligand>
        <name>Zn(2+)</name>
        <dbReference type="ChEBI" id="CHEBI:29105"/>
        <label>1</label>
    </ligand>
</feature>
<dbReference type="PANTHER" id="PTHR43705">
    <property type="entry name" value="HYDROXYACYLGLUTATHIONE HYDROLASE"/>
    <property type="match status" value="1"/>
</dbReference>